<dbReference type="GO" id="GO:0006508">
    <property type="term" value="P:proteolysis"/>
    <property type="evidence" value="ECO:0007669"/>
    <property type="project" value="UniProtKB-KW"/>
</dbReference>
<protein>
    <recommendedName>
        <fullName evidence="4">PPPDE domain-containing protein</fullName>
    </recommendedName>
</protein>
<organism evidence="6 7">
    <name type="scientific">Nematocida displodere</name>
    <dbReference type="NCBI Taxonomy" id="1805483"/>
    <lineage>
        <taxon>Eukaryota</taxon>
        <taxon>Fungi</taxon>
        <taxon>Fungi incertae sedis</taxon>
        <taxon>Microsporidia</taxon>
        <taxon>Nematocida</taxon>
    </lineage>
</organism>
<evidence type="ECO:0000256" key="2">
    <source>
        <dbReference type="ARBA" id="ARBA00022670"/>
    </source>
</evidence>
<evidence type="ECO:0000259" key="4">
    <source>
        <dbReference type="PROSITE" id="PS51858"/>
    </source>
</evidence>
<sequence>MGAVEVWVYDITNGMAVSMLKEMVGADIKGIWHTSVVVFGKEYYFQGGIQRNSPGTTAFGRPVERLPFGETSLTEKDFEGFLQEVGYNFSNKTYDIFENNCNHFSNAAALHLVGKEVPSYIMDLPNLIKNSPAGELIKSFFQITASSPTQNTTSSPTHSTEDA</sequence>
<dbReference type="GeneID" id="93647785"/>
<evidence type="ECO:0000313" key="6">
    <source>
        <dbReference type="EMBL" id="OAG32258.1"/>
    </source>
</evidence>
<dbReference type="EMBL" id="LTDL01000009">
    <property type="protein sequence ID" value="OAG32258.1"/>
    <property type="molecule type" value="Genomic_DNA"/>
</dbReference>
<dbReference type="RefSeq" id="XP_067544440.1">
    <property type="nucleotide sequence ID" value="XM_067688853.1"/>
</dbReference>
<evidence type="ECO:0000256" key="3">
    <source>
        <dbReference type="ARBA" id="ARBA00022801"/>
    </source>
</evidence>
<dbReference type="PROSITE" id="PS51858">
    <property type="entry name" value="PPPDE"/>
    <property type="match status" value="1"/>
</dbReference>
<dbReference type="AlphaFoldDB" id="A0A177EK55"/>
<evidence type="ECO:0000313" key="5">
    <source>
        <dbReference type="EMBL" id="OAG29888.1"/>
    </source>
</evidence>
<dbReference type="VEuPathDB" id="MicrosporidiaDB:NEDG_02125"/>
<evidence type="ECO:0000313" key="7">
    <source>
        <dbReference type="Proteomes" id="UP000185944"/>
    </source>
</evidence>
<name>A0A177EK55_9MICR</name>
<dbReference type="Proteomes" id="UP000185944">
    <property type="component" value="Unassembled WGS sequence"/>
</dbReference>
<dbReference type="InterPro" id="IPR008580">
    <property type="entry name" value="PPPDE_dom"/>
</dbReference>
<dbReference type="InterPro" id="IPR042266">
    <property type="entry name" value="PPPDE_sf"/>
</dbReference>
<feature type="domain" description="PPPDE" evidence="4">
    <location>
        <begin position="2"/>
        <end position="142"/>
    </location>
</feature>
<keyword evidence="2" id="KW-0645">Protease</keyword>
<dbReference type="VEuPathDB" id="MicrosporidiaDB:NEDG_01435"/>
<reference evidence="6 7" key="1">
    <citation type="submission" date="2016-02" db="EMBL/GenBank/DDBJ databases">
        <title>Discovery of a natural microsporidian pathogen with a broad tissue tropism in Caenorhabditis elegans.</title>
        <authorList>
            <person name="Luallen R.J."/>
            <person name="Reinke A.W."/>
            <person name="Tong L."/>
            <person name="Botts M.R."/>
            <person name="Felix M.-A."/>
            <person name="Troemel E.R."/>
        </authorList>
    </citation>
    <scope>NUCLEOTIDE SEQUENCE [LARGE SCALE GENOMIC DNA]</scope>
    <source>
        <strain evidence="6 7">JUm2807</strain>
    </source>
</reference>
<accession>A0A177EK55</accession>
<comment type="caution">
    <text evidence="6">The sequence shown here is derived from an EMBL/GenBank/DDBJ whole genome shotgun (WGS) entry which is preliminary data.</text>
</comment>
<keyword evidence="3" id="KW-0378">Hydrolase</keyword>
<dbReference type="Pfam" id="PF05903">
    <property type="entry name" value="Peptidase_C97"/>
    <property type="match status" value="1"/>
</dbReference>
<evidence type="ECO:0000256" key="1">
    <source>
        <dbReference type="ARBA" id="ARBA00008140"/>
    </source>
</evidence>
<gene>
    <name evidence="5" type="ORF">NEDG_01435</name>
    <name evidence="6" type="ORF">NEDG_02125</name>
</gene>
<dbReference type="OrthoDB" id="21221at2759"/>
<dbReference type="SMART" id="SM01179">
    <property type="entry name" value="DUF862"/>
    <property type="match status" value="1"/>
</dbReference>
<dbReference type="STRING" id="1805483.A0A177EK55"/>
<dbReference type="Gene3D" id="3.90.1720.30">
    <property type="entry name" value="PPPDE domains"/>
    <property type="match status" value="1"/>
</dbReference>
<dbReference type="GO" id="GO:0008233">
    <property type="term" value="F:peptidase activity"/>
    <property type="evidence" value="ECO:0007669"/>
    <property type="project" value="UniProtKB-KW"/>
</dbReference>
<dbReference type="PANTHER" id="PTHR12378:SF7">
    <property type="entry name" value="DESUMOYLATING ISOPEPTIDASE 1"/>
    <property type="match status" value="1"/>
</dbReference>
<comment type="similarity">
    <text evidence="1">Belongs to the DeSI family.</text>
</comment>
<dbReference type="EMBL" id="LTDL01000038">
    <property type="protein sequence ID" value="OAG29888.1"/>
    <property type="molecule type" value="Genomic_DNA"/>
</dbReference>
<proteinExistence type="inferred from homology"/>
<keyword evidence="7" id="KW-1185">Reference proteome</keyword>
<dbReference type="PANTHER" id="PTHR12378">
    <property type="entry name" value="DESUMOYLATING ISOPEPTIDASE"/>
    <property type="match status" value="1"/>
</dbReference>
<dbReference type="GO" id="GO:0070646">
    <property type="term" value="P:protein modification by small protein removal"/>
    <property type="evidence" value="ECO:0007669"/>
    <property type="project" value="TreeGrafter"/>
</dbReference>